<protein>
    <submittedName>
        <fullName evidence="2">Uncharacterized protein</fullName>
    </submittedName>
</protein>
<reference evidence="2 3" key="1">
    <citation type="submission" date="2019-11" db="EMBL/GenBank/DDBJ databases">
        <title>Comparative genomics of hydrocarbon-degrading Desulfosarcina strains.</title>
        <authorList>
            <person name="Watanabe M."/>
            <person name="Kojima H."/>
            <person name="Fukui M."/>
        </authorList>
    </citation>
    <scope>NUCLEOTIDE SEQUENCE [LARGE SCALE GENOMIC DNA]</scope>
    <source>
        <strain evidence="2 3">PP31</strain>
    </source>
</reference>
<evidence type="ECO:0000313" key="3">
    <source>
        <dbReference type="Proteomes" id="UP000427769"/>
    </source>
</evidence>
<feature type="transmembrane region" description="Helical" evidence="1">
    <location>
        <begin position="155"/>
        <end position="181"/>
    </location>
</feature>
<feature type="transmembrane region" description="Helical" evidence="1">
    <location>
        <begin position="262"/>
        <end position="284"/>
    </location>
</feature>
<dbReference type="AlphaFoldDB" id="A0A5K7Z5Z1"/>
<keyword evidence="1" id="KW-0472">Membrane</keyword>
<sequence>MRAKISTMLLVLAALAGMVLAITGMADRGLEYVGLEKLSRTNHRYLDESYDRALEGFLVLSAVKSGLAVIEGSEVGIGFSFEVGDLVQSVYDYVNIAWKTVLAGGTILLITRLALDGVTLVDHWVLTLVFFLLFLLAAVQGLFPRRRVIARIIKSMTAACGFVAVLLYLVLPLAVLSASWLSDALTRPLIQESYDTFNQVSLTFLDGDATGDAGETSGDASSLQSAQGLRERYGYLKKRLHELETYLGAQAKSLAGTTFQLIAGYLFDCVIFPLAFAAVLFFFLKGFPGYLVQVERDRRMVRAFREATAQRPGQPPSNS</sequence>
<dbReference type="OrthoDB" id="5293851at2"/>
<gene>
    <name evidence="2" type="ORF">DSCW_24880</name>
</gene>
<keyword evidence="1" id="KW-0812">Transmembrane</keyword>
<dbReference type="Proteomes" id="UP000427769">
    <property type="component" value="Chromosome"/>
</dbReference>
<proteinExistence type="predicted"/>
<feature type="transmembrane region" description="Helical" evidence="1">
    <location>
        <begin position="123"/>
        <end position="143"/>
    </location>
</feature>
<organism evidence="2 3">
    <name type="scientific">Desulfosarcina widdelii</name>
    <dbReference type="NCBI Taxonomy" id="947919"/>
    <lineage>
        <taxon>Bacteria</taxon>
        <taxon>Pseudomonadati</taxon>
        <taxon>Thermodesulfobacteriota</taxon>
        <taxon>Desulfobacteria</taxon>
        <taxon>Desulfobacterales</taxon>
        <taxon>Desulfosarcinaceae</taxon>
        <taxon>Desulfosarcina</taxon>
    </lineage>
</organism>
<keyword evidence="3" id="KW-1185">Reference proteome</keyword>
<keyword evidence="1" id="KW-1133">Transmembrane helix</keyword>
<accession>A0A5K7Z5Z1</accession>
<evidence type="ECO:0000313" key="2">
    <source>
        <dbReference type="EMBL" id="BBO75071.1"/>
    </source>
</evidence>
<evidence type="ECO:0000256" key="1">
    <source>
        <dbReference type="SAM" id="Phobius"/>
    </source>
</evidence>
<name>A0A5K7Z5Z1_9BACT</name>
<dbReference type="KEGG" id="dwd:DSCW_24880"/>
<dbReference type="RefSeq" id="WP_155304024.1">
    <property type="nucleotide sequence ID" value="NZ_AP021875.1"/>
</dbReference>
<dbReference type="EMBL" id="AP021875">
    <property type="protein sequence ID" value="BBO75071.1"/>
    <property type="molecule type" value="Genomic_DNA"/>
</dbReference>